<reference evidence="1" key="2">
    <citation type="submission" date="2023-05" db="EMBL/GenBank/DDBJ databases">
        <authorList>
            <consortium name="Lawrence Berkeley National Laboratory"/>
            <person name="Steindorff A."/>
            <person name="Hensen N."/>
            <person name="Bonometti L."/>
            <person name="Westerberg I."/>
            <person name="Brannstrom I.O."/>
            <person name="Guillou S."/>
            <person name="Cros-Aarteil S."/>
            <person name="Calhoun S."/>
            <person name="Haridas S."/>
            <person name="Kuo A."/>
            <person name="Mondo S."/>
            <person name="Pangilinan J."/>
            <person name="Riley R."/>
            <person name="Labutti K."/>
            <person name="Andreopoulos B."/>
            <person name="Lipzen A."/>
            <person name="Chen C."/>
            <person name="Yanf M."/>
            <person name="Daum C."/>
            <person name="Ng V."/>
            <person name="Clum A."/>
            <person name="Ohm R."/>
            <person name="Martin F."/>
            <person name="Silar P."/>
            <person name="Natvig D."/>
            <person name="Lalanne C."/>
            <person name="Gautier V."/>
            <person name="Ament-Velasquez S.L."/>
            <person name="Kruys A."/>
            <person name="Hutchinson M.I."/>
            <person name="Powell A.J."/>
            <person name="Barry K."/>
            <person name="Miller A.N."/>
            <person name="Grigoriev I.V."/>
            <person name="Debuchy R."/>
            <person name="Gladieux P."/>
            <person name="Thoren M.H."/>
            <person name="Johannesson H."/>
        </authorList>
    </citation>
    <scope>NUCLEOTIDE SEQUENCE</scope>
    <source>
        <strain evidence="1">CBS 990.96</strain>
    </source>
</reference>
<evidence type="ECO:0000313" key="1">
    <source>
        <dbReference type="EMBL" id="KAK4223549.1"/>
    </source>
</evidence>
<proteinExistence type="predicted"/>
<sequence>NTRHCANNELIGSDKAKYADWCQRSDSKGWRSAHNCKIRGGSSYLCVRCGLAHCYPIDSAFKLGLEGGECFL</sequence>
<name>A0AAN7GXM3_9PEZI</name>
<dbReference type="Proteomes" id="UP001301958">
    <property type="component" value="Unassembled WGS sequence"/>
</dbReference>
<protein>
    <submittedName>
        <fullName evidence="1">Uncharacterized protein</fullName>
    </submittedName>
</protein>
<evidence type="ECO:0000313" key="2">
    <source>
        <dbReference type="Proteomes" id="UP001301958"/>
    </source>
</evidence>
<keyword evidence="2" id="KW-1185">Reference proteome</keyword>
<accession>A0AAN7GXM3</accession>
<comment type="caution">
    <text evidence="1">The sequence shown here is derived from an EMBL/GenBank/DDBJ whole genome shotgun (WGS) entry which is preliminary data.</text>
</comment>
<dbReference type="EMBL" id="MU865423">
    <property type="protein sequence ID" value="KAK4223549.1"/>
    <property type="molecule type" value="Genomic_DNA"/>
</dbReference>
<dbReference type="AlphaFoldDB" id="A0AAN7GXM3"/>
<reference evidence="1" key="1">
    <citation type="journal article" date="2023" name="Mol. Phylogenet. Evol.">
        <title>Genome-scale phylogeny and comparative genomics of the fungal order Sordariales.</title>
        <authorList>
            <person name="Hensen N."/>
            <person name="Bonometti L."/>
            <person name="Westerberg I."/>
            <person name="Brannstrom I.O."/>
            <person name="Guillou S."/>
            <person name="Cros-Aarteil S."/>
            <person name="Calhoun S."/>
            <person name="Haridas S."/>
            <person name="Kuo A."/>
            <person name="Mondo S."/>
            <person name="Pangilinan J."/>
            <person name="Riley R."/>
            <person name="LaButti K."/>
            <person name="Andreopoulos B."/>
            <person name="Lipzen A."/>
            <person name="Chen C."/>
            <person name="Yan M."/>
            <person name="Daum C."/>
            <person name="Ng V."/>
            <person name="Clum A."/>
            <person name="Steindorff A."/>
            <person name="Ohm R.A."/>
            <person name="Martin F."/>
            <person name="Silar P."/>
            <person name="Natvig D.O."/>
            <person name="Lalanne C."/>
            <person name="Gautier V."/>
            <person name="Ament-Velasquez S.L."/>
            <person name="Kruys A."/>
            <person name="Hutchinson M.I."/>
            <person name="Powell A.J."/>
            <person name="Barry K."/>
            <person name="Miller A.N."/>
            <person name="Grigoriev I.V."/>
            <person name="Debuchy R."/>
            <person name="Gladieux P."/>
            <person name="Hiltunen Thoren M."/>
            <person name="Johannesson H."/>
        </authorList>
    </citation>
    <scope>NUCLEOTIDE SEQUENCE</scope>
    <source>
        <strain evidence="1">CBS 990.96</strain>
    </source>
</reference>
<gene>
    <name evidence="1" type="ORF">QBC38DRAFT_372922</name>
</gene>
<organism evidence="1 2">
    <name type="scientific">Podospora fimiseda</name>
    <dbReference type="NCBI Taxonomy" id="252190"/>
    <lineage>
        <taxon>Eukaryota</taxon>
        <taxon>Fungi</taxon>
        <taxon>Dikarya</taxon>
        <taxon>Ascomycota</taxon>
        <taxon>Pezizomycotina</taxon>
        <taxon>Sordariomycetes</taxon>
        <taxon>Sordariomycetidae</taxon>
        <taxon>Sordariales</taxon>
        <taxon>Podosporaceae</taxon>
        <taxon>Podospora</taxon>
    </lineage>
</organism>
<feature type="non-terminal residue" evidence="1">
    <location>
        <position position="1"/>
    </location>
</feature>